<evidence type="ECO:0000256" key="1">
    <source>
        <dbReference type="SAM" id="SignalP"/>
    </source>
</evidence>
<evidence type="ECO:0000313" key="2">
    <source>
        <dbReference type="EMBL" id="MFC7446751.1"/>
    </source>
</evidence>
<comment type="caution">
    <text evidence="2">The sequence shown here is derived from an EMBL/GenBank/DDBJ whole genome shotgun (WGS) entry which is preliminary data.</text>
</comment>
<keyword evidence="1" id="KW-0732">Signal</keyword>
<evidence type="ECO:0008006" key="4">
    <source>
        <dbReference type="Google" id="ProtNLM"/>
    </source>
</evidence>
<organism evidence="2 3">
    <name type="scientific">Rhodococcus daqingensis</name>
    <dbReference type="NCBI Taxonomy" id="2479363"/>
    <lineage>
        <taxon>Bacteria</taxon>
        <taxon>Bacillati</taxon>
        <taxon>Actinomycetota</taxon>
        <taxon>Actinomycetes</taxon>
        <taxon>Mycobacteriales</taxon>
        <taxon>Nocardiaceae</taxon>
        <taxon>Rhodococcus</taxon>
    </lineage>
</organism>
<accession>A0ABW2RT64</accession>
<evidence type="ECO:0000313" key="3">
    <source>
        <dbReference type="Proteomes" id="UP001596484"/>
    </source>
</evidence>
<sequence length="183" mass="18421">MSNKTRWVVLVGAAVAGVALLSGQQTGALWSKSETLDAGTIHSGVLDLSVGQGGATDYPFTALAGANMGPGGYAQAPVPIHNSGDVLMKYRLQNAAQSSAAMPMTLTVSAVASEAACPAQGDPTGATELYNGPMIGAQAPAAPQWRSVEPGAGEVLCMRATIGADAPHSTSTSVTFTFAAESR</sequence>
<proteinExistence type="predicted"/>
<feature type="signal peptide" evidence="1">
    <location>
        <begin position="1"/>
        <end position="27"/>
    </location>
</feature>
<gene>
    <name evidence="2" type="ORF">ACFQS9_02495</name>
</gene>
<reference evidence="3" key="1">
    <citation type="journal article" date="2019" name="Int. J. Syst. Evol. Microbiol.">
        <title>The Global Catalogue of Microorganisms (GCM) 10K type strain sequencing project: providing services to taxonomists for standard genome sequencing and annotation.</title>
        <authorList>
            <consortium name="The Broad Institute Genomics Platform"/>
            <consortium name="The Broad Institute Genome Sequencing Center for Infectious Disease"/>
            <person name="Wu L."/>
            <person name="Ma J."/>
        </authorList>
    </citation>
    <scope>NUCLEOTIDE SEQUENCE [LARGE SCALE GENOMIC DNA]</scope>
    <source>
        <strain evidence="3">ICMP 19430</strain>
    </source>
</reference>
<protein>
    <recommendedName>
        <fullName evidence="4">SipW-cognate class signal peptide</fullName>
    </recommendedName>
</protein>
<dbReference type="Proteomes" id="UP001596484">
    <property type="component" value="Unassembled WGS sequence"/>
</dbReference>
<feature type="chain" id="PRO_5045614815" description="SipW-cognate class signal peptide" evidence="1">
    <location>
        <begin position="28"/>
        <end position="183"/>
    </location>
</feature>
<dbReference type="EMBL" id="JBHTCS010000002">
    <property type="protein sequence ID" value="MFC7446751.1"/>
    <property type="molecule type" value="Genomic_DNA"/>
</dbReference>
<keyword evidence="3" id="KW-1185">Reference proteome</keyword>
<dbReference type="RefSeq" id="WP_378401213.1">
    <property type="nucleotide sequence ID" value="NZ_JBHTCS010000002.1"/>
</dbReference>
<name>A0ABW2RT64_9NOCA</name>